<keyword evidence="4" id="KW-1185">Reference proteome</keyword>
<keyword evidence="2" id="KW-0812">Transmembrane</keyword>
<evidence type="ECO:0000313" key="3">
    <source>
        <dbReference type="EMBL" id="MFC6021913.1"/>
    </source>
</evidence>
<comment type="caution">
    <text evidence="3">The sequence shown here is derived from an EMBL/GenBank/DDBJ whole genome shotgun (WGS) entry which is preliminary data.</text>
</comment>
<evidence type="ECO:0000256" key="2">
    <source>
        <dbReference type="SAM" id="Phobius"/>
    </source>
</evidence>
<keyword evidence="2" id="KW-0472">Membrane</keyword>
<reference evidence="4" key="1">
    <citation type="journal article" date="2019" name="Int. J. Syst. Evol. Microbiol.">
        <title>The Global Catalogue of Microorganisms (GCM) 10K type strain sequencing project: providing services to taxonomists for standard genome sequencing and annotation.</title>
        <authorList>
            <consortium name="The Broad Institute Genomics Platform"/>
            <consortium name="The Broad Institute Genome Sequencing Center for Infectious Disease"/>
            <person name="Wu L."/>
            <person name="Ma J."/>
        </authorList>
    </citation>
    <scope>NUCLEOTIDE SEQUENCE [LARGE SCALE GENOMIC DNA]</scope>
    <source>
        <strain evidence="4">ZS-35-S2</strain>
    </source>
</reference>
<dbReference type="Proteomes" id="UP001596203">
    <property type="component" value="Unassembled WGS sequence"/>
</dbReference>
<feature type="region of interest" description="Disordered" evidence="1">
    <location>
        <begin position="1"/>
        <end position="57"/>
    </location>
</feature>
<proteinExistence type="predicted"/>
<protein>
    <submittedName>
        <fullName evidence="3">Uncharacterized protein</fullName>
    </submittedName>
</protein>
<name>A0ABW1KLZ6_9ACTN</name>
<keyword evidence="2" id="KW-1133">Transmembrane helix</keyword>
<feature type="transmembrane region" description="Helical" evidence="2">
    <location>
        <begin position="61"/>
        <end position="82"/>
    </location>
</feature>
<feature type="compositionally biased region" description="Basic and acidic residues" evidence="1">
    <location>
        <begin position="1"/>
        <end position="12"/>
    </location>
</feature>
<organism evidence="3 4">
    <name type="scientific">Plantactinospora solaniradicis</name>
    <dbReference type="NCBI Taxonomy" id="1723736"/>
    <lineage>
        <taxon>Bacteria</taxon>
        <taxon>Bacillati</taxon>
        <taxon>Actinomycetota</taxon>
        <taxon>Actinomycetes</taxon>
        <taxon>Micromonosporales</taxon>
        <taxon>Micromonosporaceae</taxon>
        <taxon>Plantactinospora</taxon>
    </lineage>
</organism>
<dbReference type="RefSeq" id="WP_377430738.1">
    <property type="nucleotide sequence ID" value="NZ_JBHSPR010000053.1"/>
</dbReference>
<accession>A0ABW1KLZ6</accession>
<evidence type="ECO:0000256" key="1">
    <source>
        <dbReference type="SAM" id="MobiDB-lite"/>
    </source>
</evidence>
<evidence type="ECO:0000313" key="4">
    <source>
        <dbReference type="Proteomes" id="UP001596203"/>
    </source>
</evidence>
<gene>
    <name evidence="3" type="ORF">ACFP2T_37850</name>
</gene>
<dbReference type="EMBL" id="JBHSPR010000053">
    <property type="protein sequence ID" value="MFC6021913.1"/>
    <property type="molecule type" value="Genomic_DNA"/>
</dbReference>
<sequence>MSEAHSSDRRPSVDSGAIEITSEPVVLAQPVAPDSGATDITAAPDPDGPGPSAGPSRRRKIVLGSVLAVALAGAAGLGSVGWRIAQEKDATLTTPAQVAGLNLDSSERARTTADYLRTGFTADINAEESIGAVYADPAAPQRSVLLFGGTALVWQPERDLDRLFDLVAEGEGAIGGLREVDAGSFGGVMKCGTSTSPEGDLAVCGWADHGSVAMAMFPGRTVDESAALLRDIRDTVQTRN</sequence>